<evidence type="ECO:0000313" key="2">
    <source>
        <dbReference type="Proteomes" id="UP000735302"/>
    </source>
</evidence>
<accession>A0AAV4D8H5</accession>
<name>A0AAV4D8H5_9GAST</name>
<gene>
    <name evidence="1" type="ORF">PoB_006678000</name>
</gene>
<proteinExistence type="predicted"/>
<organism evidence="1 2">
    <name type="scientific">Plakobranchus ocellatus</name>
    <dbReference type="NCBI Taxonomy" id="259542"/>
    <lineage>
        <taxon>Eukaryota</taxon>
        <taxon>Metazoa</taxon>
        <taxon>Spiralia</taxon>
        <taxon>Lophotrochozoa</taxon>
        <taxon>Mollusca</taxon>
        <taxon>Gastropoda</taxon>
        <taxon>Heterobranchia</taxon>
        <taxon>Euthyneura</taxon>
        <taxon>Panpulmonata</taxon>
        <taxon>Sacoglossa</taxon>
        <taxon>Placobranchoidea</taxon>
        <taxon>Plakobranchidae</taxon>
        <taxon>Plakobranchus</taxon>
    </lineage>
</organism>
<protein>
    <submittedName>
        <fullName evidence="1">Uncharacterized protein</fullName>
    </submittedName>
</protein>
<reference evidence="1 2" key="1">
    <citation type="journal article" date="2021" name="Elife">
        <title>Chloroplast acquisition without the gene transfer in kleptoplastic sea slugs, Plakobranchus ocellatus.</title>
        <authorList>
            <person name="Maeda T."/>
            <person name="Takahashi S."/>
            <person name="Yoshida T."/>
            <person name="Shimamura S."/>
            <person name="Takaki Y."/>
            <person name="Nagai Y."/>
            <person name="Toyoda A."/>
            <person name="Suzuki Y."/>
            <person name="Arimoto A."/>
            <person name="Ishii H."/>
            <person name="Satoh N."/>
            <person name="Nishiyama T."/>
            <person name="Hasebe M."/>
            <person name="Maruyama T."/>
            <person name="Minagawa J."/>
            <person name="Obokata J."/>
            <person name="Shigenobu S."/>
        </authorList>
    </citation>
    <scope>NUCLEOTIDE SEQUENCE [LARGE SCALE GENOMIC DNA]</scope>
</reference>
<sequence>MLAAQNVDCVAIGILLELGADPKIVNNTFQEAGRAVSVVLDRIGCPNGLLCAEELAGLASVPRRCYLALLKVIERNERQTVQLMVTRGMSPLCVDVTGTSISALTLSVNDSLKQNPSLWPQLCYQTG</sequence>
<keyword evidence="2" id="KW-1185">Reference proteome</keyword>
<dbReference type="EMBL" id="BLXT01007596">
    <property type="protein sequence ID" value="GFO40275.1"/>
    <property type="molecule type" value="Genomic_DNA"/>
</dbReference>
<dbReference type="Proteomes" id="UP000735302">
    <property type="component" value="Unassembled WGS sequence"/>
</dbReference>
<dbReference type="AlphaFoldDB" id="A0AAV4D8H5"/>
<comment type="caution">
    <text evidence="1">The sequence shown here is derived from an EMBL/GenBank/DDBJ whole genome shotgun (WGS) entry which is preliminary data.</text>
</comment>
<evidence type="ECO:0000313" key="1">
    <source>
        <dbReference type="EMBL" id="GFO40275.1"/>
    </source>
</evidence>